<dbReference type="Proteomes" id="UP000070700">
    <property type="component" value="Unassembled WGS sequence"/>
</dbReference>
<sequence>MLICWCSANDFNYLDHLTSEHHLCHNLINLYIDTHREIKHGSSFITLPAVSTSIQTAYTTQTATPSTIFVYQTVTVATSGAVQTVSAPVPNFKLAMVPVGGGTTLYMEVLVGDALAYKSTTDITQASVFTIDTLNRLVTTAADPEIACAYSSISNYYMEGLRHTWFDAHTQYFTPLSCAVNSDLTLTCSYKTATSFTYYASQQSFFYSTAGYDGFPTYIANVIPQ</sequence>
<dbReference type="AlphaFoldDB" id="A0A194WVD7"/>
<gene>
    <name evidence="1" type="ORF">LY89DRAFT_228685</name>
</gene>
<dbReference type="KEGG" id="psco:LY89DRAFT_228685"/>
<evidence type="ECO:0000313" key="1">
    <source>
        <dbReference type="EMBL" id="KUJ11634.1"/>
    </source>
</evidence>
<dbReference type="OrthoDB" id="3600240at2759"/>
<protein>
    <submittedName>
        <fullName evidence="1">Uncharacterized protein</fullName>
    </submittedName>
</protein>
<dbReference type="RefSeq" id="XP_018065989.1">
    <property type="nucleotide sequence ID" value="XM_018206020.1"/>
</dbReference>
<evidence type="ECO:0000313" key="2">
    <source>
        <dbReference type="Proteomes" id="UP000070700"/>
    </source>
</evidence>
<name>A0A194WVD7_MOLSC</name>
<accession>A0A194WVD7</accession>
<dbReference type="GeneID" id="28815746"/>
<keyword evidence="2" id="KW-1185">Reference proteome</keyword>
<dbReference type="InParanoid" id="A0A194WVD7"/>
<organism evidence="1 2">
    <name type="scientific">Mollisia scopiformis</name>
    <name type="common">Conifer needle endophyte fungus</name>
    <name type="synonym">Phialocephala scopiformis</name>
    <dbReference type="NCBI Taxonomy" id="149040"/>
    <lineage>
        <taxon>Eukaryota</taxon>
        <taxon>Fungi</taxon>
        <taxon>Dikarya</taxon>
        <taxon>Ascomycota</taxon>
        <taxon>Pezizomycotina</taxon>
        <taxon>Leotiomycetes</taxon>
        <taxon>Helotiales</taxon>
        <taxon>Mollisiaceae</taxon>
        <taxon>Mollisia</taxon>
    </lineage>
</organism>
<reference evidence="1 2" key="1">
    <citation type="submission" date="2015-10" db="EMBL/GenBank/DDBJ databases">
        <title>Full genome of DAOMC 229536 Phialocephala scopiformis, a fungal endophyte of spruce producing the potent anti-insectan compound rugulosin.</title>
        <authorList>
            <consortium name="DOE Joint Genome Institute"/>
            <person name="Walker A.K."/>
            <person name="Frasz S.L."/>
            <person name="Seifert K.A."/>
            <person name="Miller J.D."/>
            <person name="Mondo S.J."/>
            <person name="Labutti K."/>
            <person name="Lipzen A."/>
            <person name="Dockter R."/>
            <person name="Kennedy M."/>
            <person name="Grigoriev I.V."/>
            <person name="Spatafora J.W."/>
        </authorList>
    </citation>
    <scope>NUCLEOTIDE SEQUENCE [LARGE SCALE GENOMIC DNA]</scope>
    <source>
        <strain evidence="1 2">CBS 120377</strain>
    </source>
</reference>
<proteinExistence type="predicted"/>
<dbReference type="EMBL" id="KQ947426">
    <property type="protein sequence ID" value="KUJ11634.1"/>
    <property type="molecule type" value="Genomic_DNA"/>
</dbReference>